<reference evidence="4" key="1">
    <citation type="journal article" date="2013" name="Stand. Genomic Sci.">
        <title>Complete genome sequence of Desulfocapsa sulfexigens, a marine deltaproteobacterium specialized in disproportionating inorganic sulfur compounds.</title>
        <authorList>
            <person name="Finster K.W."/>
            <person name="Kjeldsen K.U."/>
            <person name="Kube M."/>
            <person name="Reinhardt R."/>
            <person name="Mussmann M."/>
            <person name="Amann R."/>
            <person name="Schreiber L."/>
        </authorList>
    </citation>
    <scope>NUCLEOTIDE SEQUENCE [LARGE SCALE GENOMIC DNA]</scope>
    <source>
        <strain evidence="4">DSM 10523 / SB164P1</strain>
    </source>
</reference>
<name>M1NJ69_DESSD</name>
<dbReference type="SUPFAM" id="SSF103039">
    <property type="entry name" value="CheC-like"/>
    <property type="match status" value="2"/>
</dbReference>
<dbReference type="Gene3D" id="3.40.1550.10">
    <property type="entry name" value="CheC-like"/>
    <property type="match status" value="2"/>
</dbReference>
<sequence>MSSSKAKKKIDKILELVQERVGDEVGGLMGATLVMADLTTQLISKEDFFDEPSGKLVFSELQLSGELEGDGAILVSVKDAIRLGGTLIMLPDVELEEASSSEDYSEEIDDSYGEIANIIAGAYTKTFEEMYPKKFRFIRKAQEVIIPMQVEVESDRPIPNQNYYQVSAWMKLNGVEMGKLVLLIPAKPLGLDEEAPAQEQAVESTSTVGAEVTDTSSKEAPHTDASTDTVGNGNIPPVEGSSEDGQAGNETTATVNTPNAKPFDTKKQKKRVDSCLKECNVRMGDEVGALLGADVQFTEHTTRIINKEDFFFDVASGKQILAHMDVVGALEGKGYLYVGLKDAIFIGGTLIMLPPTELDSIVAEEEFNDDSEDAYGEIANIISGVYTKVFEEQYPDKIRFIKTGLEKVVPMKVDTESDEPMPDVLYYMATSKMSIGKKTLGSMQMLVPLTLFKLEGLGQTEIVDEASDVASKNAVTGKADSTVGASGVGAQESASASLHPEFLIVSNDSGECSKISAVLNGRGVAFKVLDYKESASDYLPGEVKAVFLVMAEVDEKGLGAAIKISSASSLPLIAVGPGWTKTKVIKAVKYGVDDILLTPASDAEIEDKIDSVSAQIAA</sequence>
<evidence type="ECO:0000256" key="2">
    <source>
        <dbReference type="SAM" id="MobiDB-lite"/>
    </source>
</evidence>
<dbReference type="EMBL" id="CP003985">
    <property type="protein sequence ID" value="AGF79594.1"/>
    <property type="molecule type" value="Genomic_DNA"/>
</dbReference>
<dbReference type="KEGG" id="dsf:UWK_03065"/>
<dbReference type="OrthoDB" id="5428968at2"/>
<evidence type="ECO:0000313" key="3">
    <source>
        <dbReference type="EMBL" id="AGF79594.1"/>
    </source>
</evidence>
<evidence type="ECO:0000256" key="1">
    <source>
        <dbReference type="ARBA" id="ARBA00022500"/>
    </source>
</evidence>
<organism evidence="3 4">
    <name type="scientific">Desulfocapsa sulfexigens (strain DSM 10523 / SB164P1)</name>
    <dbReference type="NCBI Taxonomy" id="1167006"/>
    <lineage>
        <taxon>Bacteria</taxon>
        <taxon>Pseudomonadati</taxon>
        <taxon>Thermodesulfobacteriota</taxon>
        <taxon>Desulfobulbia</taxon>
        <taxon>Desulfobulbales</taxon>
        <taxon>Desulfocapsaceae</taxon>
        <taxon>Desulfocapsa</taxon>
    </lineage>
</organism>
<keyword evidence="1" id="KW-0145">Chemotaxis</keyword>
<dbReference type="HOGENOM" id="CLU_414914_0_0_7"/>
<keyword evidence="4" id="KW-1185">Reference proteome</keyword>
<dbReference type="eggNOG" id="COG1776">
    <property type="taxonomic scope" value="Bacteria"/>
</dbReference>
<accession>M1NJ69</accession>
<evidence type="ECO:0000313" key="4">
    <source>
        <dbReference type="Proteomes" id="UP000011721"/>
    </source>
</evidence>
<dbReference type="AlphaFoldDB" id="M1NJ69"/>
<dbReference type="eggNOG" id="COG3706">
    <property type="taxonomic scope" value="Bacteria"/>
</dbReference>
<protein>
    <submittedName>
        <fullName evidence="3">Uncharacterized protein</fullName>
    </submittedName>
</protein>
<proteinExistence type="predicted"/>
<dbReference type="RefSeq" id="WP_015405278.1">
    <property type="nucleotide sequence ID" value="NC_020304.1"/>
</dbReference>
<dbReference type="InterPro" id="IPR028976">
    <property type="entry name" value="CheC-like_sf"/>
</dbReference>
<dbReference type="Proteomes" id="UP000011721">
    <property type="component" value="Chromosome"/>
</dbReference>
<dbReference type="GO" id="GO:0006935">
    <property type="term" value="P:chemotaxis"/>
    <property type="evidence" value="ECO:0007669"/>
    <property type="project" value="UniProtKB-KW"/>
</dbReference>
<feature type="region of interest" description="Disordered" evidence="2">
    <location>
        <begin position="195"/>
        <end position="267"/>
    </location>
</feature>
<feature type="compositionally biased region" description="Polar residues" evidence="2">
    <location>
        <begin position="248"/>
        <end position="259"/>
    </location>
</feature>
<gene>
    <name evidence="3" type="ordered locus">UWK_03065</name>
</gene>